<dbReference type="InterPro" id="IPR000871">
    <property type="entry name" value="Beta-lactam_class-A"/>
</dbReference>
<keyword evidence="7" id="KW-0732">Signal</keyword>
<evidence type="ECO:0000256" key="4">
    <source>
        <dbReference type="ARBA" id="ARBA00022801"/>
    </source>
</evidence>
<evidence type="ECO:0000256" key="5">
    <source>
        <dbReference type="ARBA" id="ARBA00023251"/>
    </source>
</evidence>
<comment type="catalytic activity">
    <reaction evidence="1 6">
        <text>a beta-lactam + H2O = a substituted beta-amino acid</text>
        <dbReference type="Rhea" id="RHEA:20401"/>
        <dbReference type="ChEBI" id="CHEBI:15377"/>
        <dbReference type="ChEBI" id="CHEBI:35627"/>
        <dbReference type="ChEBI" id="CHEBI:140347"/>
        <dbReference type="EC" id="3.5.2.6"/>
    </reaction>
</comment>
<evidence type="ECO:0000313" key="10">
    <source>
        <dbReference type="Proteomes" id="UP000279089"/>
    </source>
</evidence>
<dbReference type="EC" id="3.5.2.6" evidence="3 6"/>
<comment type="similarity">
    <text evidence="2 6">Belongs to the class-A beta-lactamase family.</text>
</comment>
<reference evidence="10" key="1">
    <citation type="submission" date="2018-11" db="EMBL/GenBank/DDBJ databases">
        <title>Chitinophaga lutea sp.nov., isolate from arsenic contaminated soil.</title>
        <authorList>
            <person name="Zong Y."/>
        </authorList>
    </citation>
    <scope>NUCLEOTIDE SEQUENCE [LARGE SCALE GENOMIC DNA]</scope>
    <source>
        <strain evidence="10">YLT18</strain>
    </source>
</reference>
<evidence type="ECO:0000259" key="8">
    <source>
        <dbReference type="Pfam" id="PF13354"/>
    </source>
</evidence>
<evidence type="ECO:0000256" key="2">
    <source>
        <dbReference type="ARBA" id="ARBA00009009"/>
    </source>
</evidence>
<dbReference type="PRINTS" id="PR00118">
    <property type="entry name" value="BLACTAMASEA"/>
</dbReference>
<evidence type="ECO:0000256" key="7">
    <source>
        <dbReference type="SAM" id="SignalP"/>
    </source>
</evidence>
<name>A0A3N4M6P0_9BACT</name>
<dbReference type="AlphaFoldDB" id="A0A3N4M6P0"/>
<comment type="caution">
    <text evidence="9">The sequence shown here is derived from an EMBL/GenBank/DDBJ whole genome shotgun (WGS) entry which is preliminary data.</text>
</comment>
<evidence type="ECO:0000256" key="3">
    <source>
        <dbReference type="ARBA" id="ARBA00012865"/>
    </source>
</evidence>
<organism evidence="9 10">
    <name type="scientific">Chitinophaga barathri</name>
    <dbReference type="NCBI Taxonomy" id="1647451"/>
    <lineage>
        <taxon>Bacteria</taxon>
        <taxon>Pseudomonadati</taxon>
        <taxon>Bacteroidota</taxon>
        <taxon>Chitinophagia</taxon>
        <taxon>Chitinophagales</taxon>
        <taxon>Chitinophagaceae</taxon>
        <taxon>Chitinophaga</taxon>
    </lineage>
</organism>
<dbReference type="GO" id="GO:0030655">
    <property type="term" value="P:beta-lactam antibiotic catabolic process"/>
    <property type="evidence" value="ECO:0007669"/>
    <property type="project" value="InterPro"/>
</dbReference>
<protein>
    <recommendedName>
        <fullName evidence="3 6">Beta-lactamase</fullName>
        <ecNumber evidence="3 6">3.5.2.6</ecNumber>
    </recommendedName>
</protein>
<dbReference type="SUPFAM" id="SSF56601">
    <property type="entry name" value="beta-lactamase/transpeptidase-like"/>
    <property type="match status" value="1"/>
</dbReference>
<dbReference type="Gene3D" id="3.40.710.10">
    <property type="entry name" value="DD-peptidase/beta-lactamase superfamily"/>
    <property type="match status" value="1"/>
</dbReference>
<dbReference type="RefSeq" id="WP_120518657.1">
    <property type="nucleotide sequence ID" value="NZ_QXZY01000014.1"/>
</dbReference>
<sequence>MKVICLAAAACLALAACSSPTARNQQTADSTQTATDKNASLRKTIDSIVTQTDGKVGVAILHLGSRDTLTLNDTAHFPMQSTFKFPIAMAVLKQVDEGKLKLDQEVPIGKNWMATKYHSPLRDSLAKVKAAGKPTIATMLSYMVSLSDNVACDVLLELIGGEPVANDFIHGLGVNNIAIVASEIKMGKAWDVQFTNWCQPSAYTQLLDILDKGTALSKASNDFLLKIMFETTTGPGRIRGLLPKELQVAHKTGTSGVNPDGLAAATNDVGIIVLPSGQKLAIAVFVSLSHADEATREKVIAQITKAAYDHALSTGN</sequence>
<dbReference type="PROSITE" id="PS51257">
    <property type="entry name" value="PROKAR_LIPOPROTEIN"/>
    <property type="match status" value="1"/>
</dbReference>
<dbReference type="InterPro" id="IPR023650">
    <property type="entry name" value="Beta-lactam_class-A_AS"/>
</dbReference>
<gene>
    <name evidence="9" type="ORF">EG028_24135</name>
</gene>
<dbReference type="GO" id="GO:0008800">
    <property type="term" value="F:beta-lactamase activity"/>
    <property type="evidence" value="ECO:0007669"/>
    <property type="project" value="UniProtKB-UniRule"/>
</dbReference>
<dbReference type="InterPro" id="IPR012338">
    <property type="entry name" value="Beta-lactam/transpept-like"/>
</dbReference>
<dbReference type="PANTHER" id="PTHR35333:SF3">
    <property type="entry name" value="BETA-LACTAMASE-TYPE TRANSPEPTIDASE FOLD CONTAINING PROTEIN"/>
    <property type="match status" value="1"/>
</dbReference>
<feature type="domain" description="Beta-lactamase class A catalytic" evidence="8">
    <location>
        <begin position="57"/>
        <end position="286"/>
    </location>
</feature>
<dbReference type="InterPro" id="IPR045155">
    <property type="entry name" value="Beta-lactam_cat"/>
</dbReference>
<dbReference type="NCBIfam" id="NF033103">
    <property type="entry name" value="bla_class_A"/>
    <property type="match status" value="1"/>
</dbReference>
<dbReference type="Proteomes" id="UP000279089">
    <property type="component" value="Unassembled WGS sequence"/>
</dbReference>
<keyword evidence="10" id="KW-1185">Reference proteome</keyword>
<dbReference type="OrthoDB" id="9772863at2"/>
<keyword evidence="5 6" id="KW-0046">Antibiotic resistance</keyword>
<dbReference type="GO" id="GO:0046677">
    <property type="term" value="P:response to antibiotic"/>
    <property type="evidence" value="ECO:0007669"/>
    <property type="project" value="UniProtKB-UniRule"/>
</dbReference>
<keyword evidence="4 6" id="KW-0378">Hydrolase</keyword>
<dbReference type="Pfam" id="PF13354">
    <property type="entry name" value="Beta-lactamase2"/>
    <property type="match status" value="1"/>
</dbReference>
<proteinExistence type="inferred from homology"/>
<feature type="chain" id="PRO_5018269701" description="Beta-lactamase" evidence="7">
    <location>
        <begin position="23"/>
        <end position="316"/>
    </location>
</feature>
<evidence type="ECO:0000256" key="1">
    <source>
        <dbReference type="ARBA" id="ARBA00001526"/>
    </source>
</evidence>
<evidence type="ECO:0000256" key="6">
    <source>
        <dbReference type="RuleBase" id="RU361140"/>
    </source>
</evidence>
<dbReference type="EMBL" id="RMBX01000014">
    <property type="protein sequence ID" value="RPD38795.1"/>
    <property type="molecule type" value="Genomic_DNA"/>
</dbReference>
<feature type="signal peptide" evidence="7">
    <location>
        <begin position="1"/>
        <end position="22"/>
    </location>
</feature>
<dbReference type="PANTHER" id="PTHR35333">
    <property type="entry name" value="BETA-LACTAMASE"/>
    <property type="match status" value="1"/>
</dbReference>
<dbReference type="PROSITE" id="PS00146">
    <property type="entry name" value="BETA_LACTAMASE_A"/>
    <property type="match status" value="1"/>
</dbReference>
<evidence type="ECO:0000313" key="9">
    <source>
        <dbReference type="EMBL" id="RPD38795.1"/>
    </source>
</evidence>
<accession>A0A3N4M6P0</accession>